<protein>
    <submittedName>
        <fullName evidence="1">Uncharacterized protein</fullName>
    </submittedName>
</protein>
<dbReference type="Proteomes" id="UP000240883">
    <property type="component" value="Unassembled WGS sequence"/>
</dbReference>
<sequence length="354" mass="40516">MNMHVKAHLDPSKDEQDEIFRIANTVALAFALKFHWSSWASWWRVRQFKYTPDDFPAHFWHSMRPFGSCLGVSILLKMILRFCLTSRPYLEKFAECVQLMTTAKTATSENEYHSMVAMCFESYCIGIDHALHPTAFRIRLGGIVELQPYIRLFSEEGQNYYRYDLEVDGSYVLTMGCFEGMGKPFPPLSFAEMRNSEANRKIAIPAALQLEKNSLGKNVPPRKYVSLRSLLDDKPGYIAALPYKGKYLATTCRIQMYFSSRTLIVQLPFFDWLLKNKNVSFHHALVQLPNFTTKGIATAQVKVNLDDLNDDTNKKVANAQLCLLSQLVKQFGAPYWLLSEILISMESVEAEISS</sequence>
<organism evidence="1 2">
    <name type="scientific">Corynespora cassiicola Philippines</name>
    <dbReference type="NCBI Taxonomy" id="1448308"/>
    <lineage>
        <taxon>Eukaryota</taxon>
        <taxon>Fungi</taxon>
        <taxon>Dikarya</taxon>
        <taxon>Ascomycota</taxon>
        <taxon>Pezizomycotina</taxon>
        <taxon>Dothideomycetes</taxon>
        <taxon>Pleosporomycetidae</taxon>
        <taxon>Pleosporales</taxon>
        <taxon>Corynesporascaceae</taxon>
        <taxon>Corynespora</taxon>
    </lineage>
</organism>
<proteinExistence type="predicted"/>
<dbReference type="EMBL" id="KZ678137">
    <property type="protein sequence ID" value="PSN65445.1"/>
    <property type="molecule type" value="Genomic_DNA"/>
</dbReference>
<dbReference type="STRING" id="1448308.A0A2T2NJ28"/>
<evidence type="ECO:0000313" key="1">
    <source>
        <dbReference type="EMBL" id="PSN65445.1"/>
    </source>
</evidence>
<name>A0A2T2NJ28_CORCC</name>
<gene>
    <name evidence="1" type="ORF">BS50DRAFT_589845</name>
</gene>
<evidence type="ECO:0000313" key="2">
    <source>
        <dbReference type="Proteomes" id="UP000240883"/>
    </source>
</evidence>
<dbReference type="OrthoDB" id="414463at2759"/>
<keyword evidence="2" id="KW-1185">Reference proteome</keyword>
<accession>A0A2T2NJ28</accession>
<reference evidence="1 2" key="1">
    <citation type="journal article" date="2018" name="Front. Microbiol.">
        <title>Genome-Wide Analysis of Corynespora cassiicola Leaf Fall Disease Putative Effectors.</title>
        <authorList>
            <person name="Lopez D."/>
            <person name="Ribeiro S."/>
            <person name="Label P."/>
            <person name="Fumanal B."/>
            <person name="Venisse J.S."/>
            <person name="Kohler A."/>
            <person name="de Oliveira R.R."/>
            <person name="Labutti K."/>
            <person name="Lipzen A."/>
            <person name="Lail K."/>
            <person name="Bauer D."/>
            <person name="Ohm R.A."/>
            <person name="Barry K.W."/>
            <person name="Spatafora J."/>
            <person name="Grigoriev I.V."/>
            <person name="Martin F.M."/>
            <person name="Pujade-Renaud V."/>
        </authorList>
    </citation>
    <scope>NUCLEOTIDE SEQUENCE [LARGE SCALE GENOMIC DNA]</scope>
    <source>
        <strain evidence="1 2">Philippines</strain>
    </source>
</reference>
<dbReference type="AlphaFoldDB" id="A0A2T2NJ28"/>